<dbReference type="AlphaFoldDB" id="A0A1A0N069"/>
<accession>A0A1A0N069</accession>
<name>A0A1A0N069_MYCMU</name>
<organism evidence="1 2">
    <name type="scientific">Mycolicibacterium mucogenicum</name>
    <name type="common">Mycobacterium mucogenicum</name>
    <dbReference type="NCBI Taxonomy" id="56689"/>
    <lineage>
        <taxon>Bacteria</taxon>
        <taxon>Bacillati</taxon>
        <taxon>Actinomycetota</taxon>
        <taxon>Actinomycetes</taxon>
        <taxon>Mycobacteriales</taxon>
        <taxon>Mycobacteriaceae</taxon>
        <taxon>Mycolicibacterium</taxon>
    </lineage>
</organism>
<comment type="caution">
    <text evidence="1">The sequence shown here is derived from an EMBL/GenBank/DDBJ whole genome shotgun (WGS) entry which is preliminary data.</text>
</comment>
<evidence type="ECO:0000313" key="1">
    <source>
        <dbReference type="EMBL" id="OBA90696.1"/>
    </source>
</evidence>
<sequence length="236" mass="25815">MSETPLTWNGVLNPMLISDSAVAASHELADAAKAGDWTTVFRLLDHKADLLEINWWRPGGTAWFTVLHQAAWHGAPVTVAGELVRRGALRTTVDSHGRTPYDVLMSGEGNGAKGSVLQRTHRALAECLAPPPTRLTSRAISALDQHLGDVIDGRIRGRLYDGHDPRDLLRYPSVAILHEVPNQQIWFPVPGFYGGFLVTLHGDTLDVRSWCRVVGGSEQTHLVTEHGATLVEGRDD</sequence>
<protein>
    <recommendedName>
        <fullName evidence="3">Ankyrin repeat domain-containing protein</fullName>
    </recommendedName>
</protein>
<dbReference type="Proteomes" id="UP000093962">
    <property type="component" value="Unassembled WGS sequence"/>
</dbReference>
<dbReference type="Gene3D" id="1.25.40.20">
    <property type="entry name" value="Ankyrin repeat-containing domain"/>
    <property type="match status" value="1"/>
</dbReference>
<proteinExistence type="predicted"/>
<evidence type="ECO:0008006" key="3">
    <source>
        <dbReference type="Google" id="ProtNLM"/>
    </source>
</evidence>
<gene>
    <name evidence="1" type="ORF">A5642_12210</name>
</gene>
<dbReference type="RefSeq" id="WP_064857843.1">
    <property type="nucleotide sequence ID" value="NZ_LZSF01000047.1"/>
</dbReference>
<dbReference type="OrthoDB" id="1551450at2"/>
<reference evidence="1 2" key="1">
    <citation type="submission" date="2016-06" db="EMBL/GenBank/DDBJ databases">
        <authorList>
            <person name="Kjaerup R.B."/>
            <person name="Dalgaard T.S."/>
            <person name="Juul-Madsen H.R."/>
        </authorList>
    </citation>
    <scope>NUCLEOTIDE SEQUENCE [LARGE SCALE GENOMIC DNA]</scope>
    <source>
        <strain evidence="1 2">1199456.5</strain>
    </source>
</reference>
<dbReference type="SUPFAM" id="SSF48403">
    <property type="entry name" value="Ankyrin repeat"/>
    <property type="match status" value="1"/>
</dbReference>
<dbReference type="InterPro" id="IPR036770">
    <property type="entry name" value="Ankyrin_rpt-contain_sf"/>
</dbReference>
<evidence type="ECO:0000313" key="2">
    <source>
        <dbReference type="Proteomes" id="UP000093962"/>
    </source>
</evidence>
<dbReference type="EMBL" id="LZSF01000047">
    <property type="protein sequence ID" value="OBA90696.1"/>
    <property type="molecule type" value="Genomic_DNA"/>
</dbReference>